<feature type="signal peptide" evidence="1">
    <location>
        <begin position="1"/>
        <end position="15"/>
    </location>
</feature>
<evidence type="ECO:0000313" key="2">
    <source>
        <dbReference type="EMBL" id="GAU93724.1"/>
    </source>
</evidence>
<evidence type="ECO:0000313" key="3">
    <source>
        <dbReference type="Proteomes" id="UP000186922"/>
    </source>
</evidence>
<organism evidence="2 3">
    <name type="scientific">Ramazzottius varieornatus</name>
    <name type="common">Water bear</name>
    <name type="synonym">Tardigrade</name>
    <dbReference type="NCBI Taxonomy" id="947166"/>
    <lineage>
        <taxon>Eukaryota</taxon>
        <taxon>Metazoa</taxon>
        <taxon>Ecdysozoa</taxon>
        <taxon>Tardigrada</taxon>
        <taxon>Eutardigrada</taxon>
        <taxon>Parachela</taxon>
        <taxon>Hypsibioidea</taxon>
        <taxon>Ramazzottiidae</taxon>
        <taxon>Ramazzottius</taxon>
    </lineage>
</organism>
<feature type="chain" id="PRO_5012045873" description="SRCR domain-containing protein" evidence="1">
    <location>
        <begin position="16"/>
        <end position="185"/>
    </location>
</feature>
<name>A0A1D1UVN0_RAMVA</name>
<evidence type="ECO:0000256" key="1">
    <source>
        <dbReference type="SAM" id="SignalP"/>
    </source>
</evidence>
<dbReference type="AlphaFoldDB" id="A0A1D1UVN0"/>
<gene>
    <name evidence="2" type="primary">RvY_05618-1</name>
    <name evidence="2" type="synonym">RvY_05618.1</name>
    <name evidence="2" type="ORF">RvY_05618</name>
</gene>
<dbReference type="EMBL" id="BDGG01000002">
    <property type="protein sequence ID" value="GAU93724.1"/>
    <property type="molecule type" value="Genomic_DNA"/>
</dbReference>
<protein>
    <recommendedName>
        <fullName evidence="4">SRCR domain-containing protein</fullName>
    </recommendedName>
</protein>
<accession>A0A1D1UVN0</accession>
<keyword evidence="3" id="KW-1185">Reference proteome</keyword>
<sequence length="185" mass="19985">MKFFVVALLVGCAFADEVDPVNQARAMMANRILTADPSTFIDCRADPAGACGSKPGWKCQDLMKLCSPGNAPNTEAVEGDCDATNIESDKCRPLYRCGSNKKCNFVGPRACNDINDCTKEVSGVSFECKELKSNAPGNRCWMKCSNDHECHGCKSDGASCRVPENFRKHISCVQGLCQRKSAATA</sequence>
<reference evidence="2 3" key="1">
    <citation type="journal article" date="2016" name="Nat. Commun.">
        <title>Extremotolerant tardigrade genome and improved radiotolerance of human cultured cells by tardigrade-unique protein.</title>
        <authorList>
            <person name="Hashimoto T."/>
            <person name="Horikawa D.D."/>
            <person name="Saito Y."/>
            <person name="Kuwahara H."/>
            <person name="Kozuka-Hata H."/>
            <person name="Shin-I T."/>
            <person name="Minakuchi Y."/>
            <person name="Ohishi K."/>
            <person name="Motoyama A."/>
            <person name="Aizu T."/>
            <person name="Enomoto A."/>
            <person name="Kondo K."/>
            <person name="Tanaka S."/>
            <person name="Hara Y."/>
            <person name="Koshikawa S."/>
            <person name="Sagara H."/>
            <person name="Miura T."/>
            <person name="Yokobori S."/>
            <person name="Miyagawa K."/>
            <person name="Suzuki Y."/>
            <person name="Kubo T."/>
            <person name="Oyama M."/>
            <person name="Kohara Y."/>
            <person name="Fujiyama A."/>
            <person name="Arakawa K."/>
            <person name="Katayama T."/>
            <person name="Toyoda A."/>
            <person name="Kunieda T."/>
        </authorList>
    </citation>
    <scope>NUCLEOTIDE SEQUENCE [LARGE SCALE GENOMIC DNA]</scope>
    <source>
        <strain evidence="2 3">YOKOZUNA-1</strain>
    </source>
</reference>
<dbReference type="OrthoDB" id="10023113at2759"/>
<comment type="caution">
    <text evidence="2">The sequence shown here is derived from an EMBL/GenBank/DDBJ whole genome shotgun (WGS) entry which is preliminary data.</text>
</comment>
<dbReference type="Proteomes" id="UP000186922">
    <property type="component" value="Unassembled WGS sequence"/>
</dbReference>
<proteinExistence type="predicted"/>
<keyword evidence="1" id="KW-0732">Signal</keyword>
<evidence type="ECO:0008006" key="4">
    <source>
        <dbReference type="Google" id="ProtNLM"/>
    </source>
</evidence>